<reference evidence="2 3" key="1">
    <citation type="submission" date="2017-10" db="EMBL/GenBank/DDBJ databases">
        <title>The draft genome sequence of Lewinella nigricans NBRC 102662.</title>
        <authorList>
            <person name="Wang K."/>
        </authorList>
    </citation>
    <scope>NUCLEOTIDE SEQUENCE [LARGE SCALE GENOMIC DNA]</scope>
    <source>
        <strain evidence="2 3">NBRC 102662</strain>
    </source>
</reference>
<keyword evidence="3" id="KW-1185">Reference proteome</keyword>
<gene>
    <name evidence="2" type="ORF">CRP01_37515</name>
</gene>
<dbReference type="AlphaFoldDB" id="A0A2D0MYR3"/>
<evidence type="ECO:0000256" key="1">
    <source>
        <dbReference type="SAM" id="Phobius"/>
    </source>
</evidence>
<feature type="transmembrane region" description="Helical" evidence="1">
    <location>
        <begin position="52"/>
        <end position="70"/>
    </location>
</feature>
<protein>
    <submittedName>
        <fullName evidence="2">Uncharacterized protein</fullName>
    </submittedName>
</protein>
<organism evidence="2 3">
    <name type="scientific">Flavilitoribacter nigricans (strain ATCC 23147 / DSM 23189 / NBRC 102662 / NCIMB 1420 / SS-2)</name>
    <name type="common">Lewinella nigricans</name>
    <dbReference type="NCBI Taxonomy" id="1122177"/>
    <lineage>
        <taxon>Bacteria</taxon>
        <taxon>Pseudomonadati</taxon>
        <taxon>Bacteroidota</taxon>
        <taxon>Saprospiria</taxon>
        <taxon>Saprospirales</taxon>
        <taxon>Lewinellaceae</taxon>
        <taxon>Flavilitoribacter</taxon>
    </lineage>
</organism>
<evidence type="ECO:0000313" key="2">
    <source>
        <dbReference type="EMBL" id="PHN01367.1"/>
    </source>
</evidence>
<dbReference type="EMBL" id="PDUD01000056">
    <property type="protein sequence ID" value="PHN01367.1"/>
    <property type="molecule type" value="Genomic_DNA"/>
</dbReference>
<sequence length="78" mass="8576">MRHKFNDLQRERTVALIILGSFLAGILIGNLAESYRFSDQRWLYSLGKPLGLLLALGAVPAAIANTIIQLKTSANTLH</sequence>
<name>A0A2D0MYR3_FLAN2</name>
<keyword evidence="1" id="KW-1133">Transmembrane helix</keyword>
<keyword evidence="1" id="KW-0812">Transmembrane</keyword>
<dbReference type="Proteomes" id="UP000223913">
    <property type="component" value="Unassembled WGS sequence"/>
</dbReference>
<accession>A0A2D0MYR3</accession>
<proteinExistence type="predicted"/>
<comment type="caution">
    <text evidence="2">The sequence shown here is derived from an EMBL/GenBank/DDBJ whole genome shotgun (WGS) entry which is preliminary data.</text>
</comment>
<feature type="transmembrane region" description="Helical" evidence="1">
    <location>
        <begin position="12"/>
        <end position="32"/>
    </location>
</feature>
<keyword evidence="1" id="KW-0472">Membrane</keyword>
<evidence type="ECO:0000313" key="3">
    <source>
        <dbReference type="Proteomes" id="UP000223913"/>
    </source>
</evidence>